<dbReference type="EMBL" id="SRMN01000001">
    <property type="protein sequence ID" value="TGH28155.1"/>
    <property type="molecule type" value="Genomic_DNA"/>
</dbReference>
<protein>
    <submittedName>
        <fullName evidence="1">Uncharacterized protein</fullName>
    </submittedName>
</protein>
<evidence type="ECO:0000313" key="2">
    <source>
        <dbReference type="Proteomes" id="UP000315454"/>
    </source>
</evidence>
<name>A0A524RVZ3_9CHRO</name>
<accession>A0A524RVZ3</accession>
<sequence length="79" mass="9095">MIESERDWAGRFTVRDGDQIVTVTRLRDLPPSFDVLVAFVPHIPPPPHTPEQHAAIAALHTLLRQLQARERHGRRHAHR</sequence>
<proteinExistence type="predicted"/>
<dbReference type="Proteomes" id="UP000315454">
    <property type="component" value="Unassembled WGS sequence"/>
</dbReference>
<comment type="caution">
    <text evidence="1">The sequence shown here is derived from an EMBL/GenBank/DDBJ whole genome shotgun (WGS) entry which is preliminary data.</text>
</comment>
<evidence type="ECO:0000313" key="1">
    <source>
        <dbReference type="EMBL" id="TGH28155.1"/>
    </source>
</evidence>
<organism evidence="1 2">
    <name type="scientific">Aphanocapsa feldmannii 277cI</name>
    <dbReference type="NCBI Taxonomy" id="2507554"/>
    <lineage>
        <taxon>Bacteria</taxon>
        <taxon>Bacillati</taxon>
        <taxon>Cyanobacteriota</taxon>
        <taxon>Cyanophyceae</taxon>
        <taxon>Oscillatoriophycideae</taxon>
        <taxon>Chroococcales</taxon>
        <taxon>Microcystaceae</taxon>
        <taxon>Aphanocapsa</taxon>
    </lineage>
</organism>
<dbReference type="AlphaFoldDB" id="A0A524RVZ3"/>
<reference evidence="1 2" key="1">
    <citation type="journal article" date="2019" name="mSystems">
        <title>Life at home and on the roam: Genomic adaptions reflect the dual lifestyle of an intracellular, facultative symbiont.</title>
        <authorList>
            <person name="Burgsdorf I."/>
        </authorList>
    </citation>
    <scope>NUCLEOTIDE SEQUENCE [LARGE SCALE GENOMIC DNA]</scope>
    <source>
        <strain evidence="1">277cI</strain>
    </source>
</reference>
<gene>
    <name evidence="1" type="ORF">ERJ68_00105</name>
</gene>